<feature type="domain" description="ABM" evidence="1">
    <location>
        <begin position="3"/>
        <end position="94"/>
    </location>
</feature>
<dbReference type="SUPFAM" id="SSF54909">
    <property type="entry name" value="Dimeric alpha+beta barrel"/>
    <property type="match status" value="1"/>
</dbReference>
<keyword evidence="3" id="KW-1185">Reference proteome</keyword>
<dbReference type="PANTHER" id="PTHR33336">
    <property type="entry name" value="QUINOL MONOOXYGENASE YGIN-RELATED"/>
    <property type="match status" value="1"/>
</dbReference>
<evidence type="ECO:0000313" key="2">
    <source>
        <dbReference type="EMBL" id="NYT36479.1"/>
    </source>
</evidence>
<dbReference type="RefSeq" id="WP_167668865.1">
    <property type="nucleotide sequence ID" value="NZ_JACCEW010000002.1"/>
</dbReference>
<keyword evidence="2" id="KW-0503">Monooxygenase</keyword>
<dbReference type="AlphaFoldDB" id="A0A853F956"/>
<proteinExistence type="predicted"/>
<dbReference type="PROSITE" id="PS51725">
    <property type="entry name" value="ABM"/>
    <property type="match status" value="1"/>
</dbReference>
<keyword evidence="2" id="KW-0560">Oxidoreductase</keyword>
<dbReference type="InterPro" id="IPR011008">
    <property type="entry name" value="Dimeric_a/b-barrel"/>
</dbReference>
<dbReference type="Proteomes" id="UP000580517">
    <property type="component" value="Unassembled WGS sequence"/>
</dbReference>
<dbReference type="InterPro" id="IPR007138">
    <property type="entry name" value="ABM_dom"/>
</dbReference>
<gene>
    <name evidence="2" type="ORF">H0A68_06305</name>
</gene>
<name>A0A853F956_9BURK</name>
<dbReference type="PANTHER" id="PTHR33336:SF3">
    <property type="entry name" value="ABM DOMAIN-CONTAINING PROTEIN"/>
    <property type="match status" value="1"/>
</dbReference>
<dbReference type="Pfam" id="PF03992">
    <property type="entry name" value="ABM"/>
    <property type="match status" value="1"/>
</dbReference>
<dbReference type="EMBL" id="JACCEW010000002">
    <property type="protein sequence ID" value="NYT36479.1"/>
    <property type="molecule type" value="Genomic_DNA"/>
</dbReference>
<dbReference type="InterPro" id="IPR050744">
    <property type="entry name" value="AI-2_Isomerase_LsrG"/>
</dbReference>
<protein>
    <submittedName>
        <fullName evidence="2">Antibiotic biosynthesis monooxygenase</fullName>
    </submittedName>
</protein>
<comment type="caution">
    <text evidence="2">The sequence shown here is derived from an EMBL/GenBank/DDBJ whole genome shotgun (WGS) entry which is preliminary data.</text>
</comment>
<dbReference type="GO" id="GO:0004497">
    <property type="term" value="F:monooxygenase activity"/>
    <property type="evidence" value="ECO:0007669"/>
    <property type="project" value="UniProtKB-KW"/>
</dbReference>
<reference evidence="2 3" key="1">
    <citation type="submission" date="2020-07" db="EMBL/GenBank/DDBJ databases">
        <title>Taxonomic revisions and descriptions of new bacterial species based on genomic comparisons in the high-G+C-content subgroup of the family Alcaligenaceae.</title>
        <authorList>
            <person name="Szabo A."/>
            <person name="Felfoldi T."/>
        </authorList>
    </citation>
    <scope>NUCLEOTIDE SEQUENCE [LARGE SCALE GENOMIC DNA]</scope>
    <source>
        <strain evidence="2 3">DSM 25264</strain>
    </source>
</reference>
<evidence type="ECO:0000313" key="3">
    <source>
        <dbReference type="Proteomes" id="UP000580517"/>
    </source>
</evidence>
<accession>A0A853F956</accession>
<dbReference type="Gene3D" id="3.30.70.100">
    <property type="match status" value="1"/>
</dbReference>
<sequence>MSIALIVEFSVKPEHLDAFLSVMKTHAEASQQEPGCVQFKIIAASAAMDGRVFLFEEWRDQEALDWHLKHSKLNDTRKQYDPWIFNRHIVHGHVVNNPS</sequence>
<evidence type="ECO:0000259" key="1">
    <source>
        <dbReference type="PROSITE" id="PS51725"/>
    </source>
</evidence>
<organism evidence="2 3">
    <name type="scientific">Allopusillimonas soli</name>
    <dbReference type="NCBI Taxonomy" id="659016"/>
    <lineage>
        <taxon>Bacteria</taxon>
        <taxon>Pseudomonadati</taxon>
        <taxon>Pseudomonadota</taxon>
        <taxon>Betaproteobacteria</taxon>
        <taxon>Burkholderiales</taxon>
        <taxon>Alcaligenaceae</taxon>
        <taxon>Allopusillimonas</taxon>
    </lineage>
</organism>